<evidence type="ECO:0000259" key="1">
    <source>
        <dbReference type="PROSITE" id="PS51782"/>
    </source>
</evidence>
<organism evidence="2 3">
    <name type="scientific">Litoreibacter ponti</name>
    <dbReference type="NCBI Taxonomy" id="1510457"/>
    <lineage>
        <taxon>Bacteria</taxon>
        <taxon>Pseudomonadati</taxon>
        <taxon>Pseudomonadota</taxon>
        <taxon>Alphaproteobacteria</taxon>
        <taxon>Rhodobacterales</taxon>
        <taxon>Roseobacteraceae</taxon>
        <taxon>Litoreibacter</taxon>
    </lineage>
</organism>
<sequence length="294" mass="32141">METYTVQPGDSLSAIAREAGVSLTDMLNANPGVTDPSRIRVGQELNMPDGSAEMPAADGGADDAYTEAACNCEGPVFLHFDGFTMRLYEVDPKLKPDLDAAAAGGYTSFLNWVNANKASADVPLRLSEDAMAGKINYNSRRHEHLSNFGPTPHGLWKLDFTHWRASDPDPNDGRVENNSRGKFTHHNQNLADRDRVAVNNWNVDMDFGSGGWAIAPLSLPTGIGGRSGFVFHEDANANGSAGCLIVGYRKILPFYDIIFPTVTMGFDTVYVLVENYDEGRQRPNWTRHGTSVDE</sequence>
<keyword evidence="3" id="KW-1185">Reference proteome</keyword>
<protein>
    <submittedName>
        <fullName evidence="2">LysM domain-containing protein</fullName>
    </submittedName>
</protein>
<dbReference type="InterPro" id="IPR036779">
    <property type="entry name" value="LysM_dom_sf"/>
</dbReference>
<dbReference type="EMBL" id="QBKS01000001">
    <property type="protein sequence ID" value="PTX56953.1"/>
    <property type="molecule type" value="Genomic_DNA"/>
</dbReference>
<dbReference type="InterPro" id="IPR018392">
    <property type="entry name" value="LysM"/>
</dbReference>
<feature type="domain" description="LysM" evidence="1">
    <location>
        <begin position="2"/>
        <end position="47"/>
    </location>
</feature>
<dbReference type="SMART" id="SM00257">
    <property type="entry name" value="LysM"/>
    <property type="match status" value="1"/>
</dbReference>
<dbReference type="Pfam" id="PF01476">
    <property type="entry name" value="LysM"/>
    <property type="match status" value="1"/>
</dbReference>
<name>A0A2T6BLJ4_9RHOB</name>
<comment type="caution">
    <text evidence="2">The sequence shown here is derived from an EMBL/GenBank/DDBJ whole genome shotgun (WGS) entry which is preliminary data.</text>
</comment>
<dbReference type="PROSITE" id="PS51782">
    <property type="entry name" value="LYSM"/>
    <property type="match status" value="1"/>
</dbReference>
<dbReference type="SUPFAM" id="SSF54106">
    <property type="entry name" value="LysM domain"/>
    <property type="match status" value="1"/>
</dbReference>
<gene>
    <name evidence="2" type="ORF">C8N43_1618</name>
</gene>
<accession>A0A2T6BLJ4</accession>
<proteinExistence type="predicted"/>
<dbReference type="CDD" id="cd00118">
    <property type="entry name" value="LysM"/>
    <property type="match status" value="1"/>
</dbReference>
<dbReference type="OrthoDB" id="7877177at2"/>
<dbReference type="Proteomes" id="UP000243978">
    <property type="component" value="Unassembled WGS sequence"/>
</dbReference>
<dbReference type="AlphaFoldDB" id="A0A2T6BLJ4"/>
<evidence type="ECO:0000313" key="2">
    <source>
        <dbReference type="EMBL" id="PTX56953.1"/>
    </source>
</evidence>
<dbReference type="RefSeq" id="WP_107845096.1">
    <property type="nucleotide sequence ID" value="NZ_QBKS01000001.1"/>
</dbReference>
<evidence type="ECO:0000313" key="3">
    <source>
        <dbReference type="Proteomes" id="UP000243978"/>
    </source>
</evidence>
<reference evidence="2 3" key="1">
    <citation type="submission" date="2018-04" db="EMBL/GenBank/DDBJ databases">
        <title>Genomic Encyclopedia of Archaeal and Bacterial Type Strains, Phase II (KMG-II): from individual species to whole genera.</title>
        <authorList>
            <person name="Goeker M."/>
        </authorList>
    </citation>
    <scope>NUCLEOTIDE SEQUENCE [LARGE SCALE GENOMIC DNA]</scope>
    <source>
        <strain evidence="2 3">DSM 100977</strain>
    </source>
</reference>
<dbReference type="Gene3D" id="3.10.350.10">
    <property type="entry name" value="LysM domain"/>
    <property type="match status" value="1"/>
</dbReference>